<evidence type="ECO:0000259" key="1">
    <source>
        <dbReference type="Pfam" id="PF01248"/>
    </source>
</evidence>
<accession>A0A1X0Q8C0</accession>
<dbReference type="EMBL" id="LVKB01000142">
    <property type="protein sequence ID" value="ORD96012.1"/>
    <property type="molecule type" value="Genomic_DNA"/>
</dbReference>
<dbReference type="OrthoDB" id="10249311at2759"/>
<feature type="domain" description="Ribosomal protein eL8/eL30/eS12/Gadd45" evidence="1">
    <location>
        <begin position="16"/>
        <end position="99"/>
    </location>
</feature>
<keyword evidence="3" id="KW-1185">Reference proteome</keyword>
<dbReference type="InterPro" id="IPR004038">
    <property type="entry name" value="Ribosomal_eL8/eL30/eS12/Gad45"/>
</dbReference>
<dbReference type="Pfam" id="PF01248">
    <property type="entry name" value="Ribosomal_L7Ae"/>
    <property type="match status" value="1"/>
</dbReference>
<dbReference type="SUPFAM" id="SSF55315">
    <property type="entry name" value="L30e-like"/>
    <property type="match status" value="1"/>
</dbReference>
<dbReference type="Gene3D" id="3.30.1330.30">
    <property type="match status" value="1"/>
</dbReference>
<evidence type="ECO:0000313" key="3">
    <source>
        <dbReference type="Proteomes" id="UP000192356"/>
    </source>
</evidence>
<organism evidence="2 3">
    <name type="scientific">Hepatospora eriocheir</name>
    <dbReference type="NCBI Taxonomy" id="1081669"/>
    <lineage>
        <taxon>Eukaryota</taxon>
        <taxon>Fungi</taxon>
        <taxon>Fungi incertae sedis</taxon>
        <taxon>Microsporidia</taxon>
        <taxon>Hepatosporidae</taxon>
        <taxon>Hepatospora</taxon>
    </lineage>
</organism>
<dbReference type="VEuPathDB" id="MicrosporidiaDB:A0H76_2959"/>
<comment type="caution">
    <text evidence="2">The sequence shown here is derived from an EMBL/GenBank/DDBJ whole genome shotgun (WGS) entry which is preliminary data.</text>
</comment>
<protein>
    <recommendedName>
        <fullName evidence="1">Ribosomal protein eL8/eL30/eS12/Gadd45 domain-containing protein</fullName>
    </recommendedName>
</protein>
<gene>
    <name evidence="2" type="ORF">HERIO_2022</name>
</gene>
<reference evidence="2 3" key="1">
    <citation type="journal article" date="2017" name="Environ. Microbiol.">
        <title>Decay of the glycolytic pathway and adaptation to intranuclear parasitism within Enterocytozoonidae microsporidia.</title>
        <authorList>
            <person name="Wiredu Boakye D."/>
            <person name="Jaroenlak P."/>
            <person name="Prachumwat A."/>
            <person name="Williams T.A."/>
            <person name="Bateman K.S."/>
            <person name="Itsathitphaisarn O."/>
            <person name="Sritunyalucksana K."/>
            <person name="Paszkiewicz K.H."/>
            <person name="Moore K.A."/>
            <person name="Stentiford G.D."/>
            <person name="Williams B.A."/>
        </authorList>
    </citation>
    <scope>NUCLEOTIDE SEQUENCE [LARGE SCALE GENOMIC DNA]</scope>
    <source>
        <strain evidence="2 3">GB1</strain>
    </source>
</reference>
<evidence type="ECO:0000313" key="2">
    <source>
        <dbReference type="EMBL" id="ORD96012.1"/>
    </source>
</evidence>
<name>A0A1X0Q8C0_9MICR</name>
<dbReference type="AlphaFoldDB" id="A0A1X0Q8C0"/>
<sequence>MADTFQEETTIKSCLKTVLEISRNHVETLNGSNEIIRKIKDNTKIDLVVIAEDLKGDHKETILGLCAEKNIPVLKIENRKELASVAPFKVKKLGAIAIKNFMVETKESIFIKNSL</sequence>
<dbReference type="VEuPathDB" id="MicrosporidiaDB:HERIO_2022"/>
<dbReference type="InterPro" id="IPR029064">
    <property type="entry name" value="Ribosomal_eL30-like_sf"/>
</dbReference>
<proteinExistence type="predicted"/>
<dbReference type="Proteomes" id="UP000192356">
    <property type="component" value="Unassembled WGS sequence"/>
</dbReference>